<accession>A0A4Q2DGE0</accession>
<dbReference type="STRING" id="2316362.A0A4Q2DGE0"/>
<dbReference type="OrthoDB" id="2272314at2759"/>
<reference evidence="1 2" key="1">
    <citation type="submission" date="2019-01" db="EMBL/GenBank/DDBJ databases">
        <title>Draft genome sequence of Psathyrella aberdarensis IHI B618.</title>
        <authorList>
            <person name="Buettner E."/>
            <person name="Kellner H."/>
        </authorList>
    </citation>
    <scope>NUCLEOTIDE SEQUENCE [LARGE SCALE GENOMIC DNA]</scope>
    <source>
        <strain evidence="1 2">IHI B618</strain>
    </source>
</reference>
<name>A0A4Q2DGE0_9AGAR</name>
<comment type="caution">
    <text evidence="1">The sequence shown here is derived from an EMBL/GenBank/DDBJ whole genome shotgun (WGS) entry which is preliminary data.</text>
</comment>
<protein>
    <submittedName>
        <fullName evidence="1">Uncharacterized protein</fullName>
    </submittedName>
</protein>
<dbReference type="Proteomes" id="UP000290288">
    <property type="component" value="Unassembled WGS sequence"/>
</dbReference>
<keyword evidence="2" id="KW-1185">Reference proteome</keyword>
<dbReference type="AlphaFoldDB" id="A0A4Q2DGE0"/>
<proteinExistence type="predicted"/>
<sequence>MYHATAALQPPKGHPPHYAQLYVIEPQAALASRTQQNQQLNPIIMRQLQNMLIVNHPFARIYHHGHQILQNHNAGANYEIALRLIPGTNHGVYNLPSNNEYAFILPGTENTEPRDIILRLCGGLLERISDLSPAHVTLQYLLLLPLRTLEWHPELQLVETEAERDG</sequence>
<gene>
    <name evidence="1" type="ORF">EST38_g7800</name>
</gene>
<dbReference type="PANTHER" id="PTHR45786:SF74">
    <property type="entry name" value="ATP-DEPENDENT DNA HELICASE"/>
    <property type="match status" value="1"/>
</dbReference>
<evidence type="ECO:0000313" key="2">
    <source>
        <dbReference type="Proteomes" id="UP000290288"/>
    </source>
</evidence>
<dbReference type="EMBL" id="SDEE01000293">
    <property type="protein sequence ID" value="RXW18056.1"/>
    <property type="molecule type" value="Genomic_DNA"/>
</dbReference>
<evidence type="ECO:0000313" key="1">
    <source>
        <dbReference type="EMBL" id="RXW18056.1"/>
    </source>
</evidence>
<dbReference type="PANTHER" id="PTHR45786">
    <property type="entry name" value="DNA BINDING PROTEIN-LIKE"/>
    <property type="match status" value="1"/>
</dbReference>
<organism evidence="1 2">
    <name type="scientific">Candolleomyces aberdarensis</name>
    <dbReference type="NCBI Taxonomy" id="2316362"/>
    <lineage>
        <taxon>Eukaryota</taxon>
        <taxon>Fungi</taxon>
        <taxon>Dikarya</taxon>
        <taxon>Basidiomycota</taxon>
        <taxon>Agaricomycotina</taxon>
        <taxon>Agaricomycetes</taxon>
        <taxon>Agaricomycetidae</taxon>
        <taxon>Agaricales</taxon>
        <taxon>Agaricineae</taxon>
        <taxon>Psathyrellaceae</taxon>
        <taxon>Candolleomyces</taxon>
    </lineage>
</organism>